<dbReference type="CDD" id="cd03224">
    <property type="entry name" value="ABC_TM1139_LivF_branched"/>
    <property type="match status" value="1"/>
</dbReference>
<dbReference type="RefSeq" id="WP_020639343.1">
    <property type="nucleotide sequence ID" value="NZ_QHHU01000011.1"/>
</dbReference>
<evidence type="ECO:0000256" key="2">
    <source>
        <dbReference type="ARBA" id="ARBA00022448"/>
    </source>
</evidence>
<dbReference type="Proteomes" id="UP000286716">
    <property type="component" value="Unassembled WGS sequence"/>
</dbReference>
<organism evidence="7 8">
    <name type="scientific">Amycolatopsis balhimycina DSM 5908</name>
    <dbReference type="NCBI Taxonomy" id="1081091"/>
    <lineage>
        <taxon>Bacteria</taxon>
        <taxon>Bacillati</taxon>
        <taxon>Actinomycetota</taxon>
        <taxon>Actinomycetes</taxon>
        <taxon>Pseudonocardiales</taxon>
        <taxon>Pseudonocardiaceae</taxon>
        <taxon>Amycolatopsis</taxon>
    </lineage>
</organism>
<dbReference type="PROSITE" id="PS50893">
    <property type="entry name" value="ABC_TRANSPORTER_2"/>
    <property type="match status" value="1"/>
</dbReference>
<keyword evidence="8" id="KW-1185">Reference proteome</keyword>
<dbReference type="SUPFAM" id="SSF52540">
    <property type="entry name" value="P-loop containing nucleoside triphosphate hydrolases"/>
    <property type="match status" value="1"/>
</dbReference>
<evidence type="ECO:0000256" key="4">
    <source>
        <dbReference type="ARBA" id="ARBA00022840"/>
    </source>
</evidence>
<dbReference type="InterPro" id="IPR027417">
    <property type="entry name" value="P-loop_NTPase"/>
</dbReference>
<feature type="domain" description="ABC transporter" evidence="6">
    <location>
        <begin position="15"/>
        <end position="243"/>
    </location>
</feature>
<evidence type="ECO:0000256" key="5">
    <source>
        <dbReference type="ARBA" id="ARBA00022970"/>
    </source>
</evidence>
<evidence type="ECO:0000256" key="1">
    <source>
        <dbReference type="ARBA" id="ARBA00005417"/>
    </source>
</evidence>
<dbReference type="OrthoDB" id="9776369at2"/>
<keyword evidence="4 7" id="KW-0067">ATP-binding</keyword>
<comment type="caution">
    <text evidence="7">The sequence shown here is derived from an EMBL/GenBank/DDBJ whole genome shotgun (WGS) entry which is preliminary data.</text>
</comment>
<dbReference type="GO" id="GO:0015807">
    <property type="term" value="P:L-amino acid transport"/>
    <property type="evidence" value="ECO:0007669"/>
    <property type="project" value="TreeGrafter"/>
</dbReference>
<dbReference type="InterPro" id="IPR003439">
    <property type="entry name" value="ABC_transporter-like_ATP-bd"/>
</dbReference>
<dbReference type="Gene3D" id="3.40.50.300">
    <property type="entry name" value="P-loop containing nucleotide triphosphate hydrolases"/>
    <property type="match status" value="1"/>
</dbReference>
<evidence type="ECO:0000313" key="8">
    <source>
        <dbReference type="Proteomes" id="UP000286716"/>
    </source>
</evidence>
<dbReference type="EMBL" id="QHHU01000011">
    <property type="protein sequence ID" value="RSM47086.1"/>
    <property type="molecule type" value="Genomic_DNA"/>
</dbReference>
<sequence>MTSTLDAPSIAPPALEVDGVSAGYGQTTVLREVSLVVPAGSVVALLGSNGAGKTTVLRAVSGLLPVRSGTIRIAGRDVTGERAPRRFARGLCHVPEGRGVFRGLTVRENLVLQGAAGREDDAVERAVAAFPILGERLSQQAGTLSGGQQQMLAMAAAYVRSPDLVLVDEASLGLAPIIVDEIFGFLQQRAAEGTALLIVDQFARRALAMAGHAYILRRGRIVHGGPAADLLNAELFDSYLGGQAG</sequence>
<dbReference type="InterPro" id="IPR003593">
    <property type="entry name" value="AAA+_ATPase"/>
</dbReference>
<accession>A0A428WVI5</accession>
<gene>
    <name evidence="7" type="ORF">DMA12_10170</name>
</gene>
<keyword evidence="5" id="KW-0029">Amino-acid transport</keyword>
<evidence type="ECO:0000259" key="6">
    <source>
        <dbReference type="PROSITE" id="PS50893"/>
    </source>
</evidence>
<evidence type="ECO:0000313" key="7">
    <source>
        <dbReference type="EMBL" id="RSM47086.1"/>
    </source>
</evidence>
<evidence type="ECO:0000256" key="3">
    <source>
        <dbReference type="ARBA" id="ARBA00022741"/>
    </source>
</evidence>
<proteinExistence type="inferred from homology"/>
<dbReference type="GO" id="GO:0016887">
    <property type="term" value="F:ATP hydrolysis activity"/>
    <property type="evidence" value="ECO:0007669"/>
    <property type="project" value="InterPro"/>
</dbReference>
<dbReference type="GO" id="GO:0015658">
    <property type="term" value="F:branched-chain amino acid transmembrane transporter activity"/>
    <property type="evidence" value="ECO:0007669"/>
    <property type="project" value="TreeGrafter"/>
</dbReference>
<keyword evidence="2" id="KW-0813">Transport</keyword>
<protein>
    <submittedName>
        <fullName evidence="7">ABC transporter ATP-binding protein</fullName>
    </submittedName>
</protein>
<dbReference type="AlphaFoldDB" id="A0A428WVI5"/>
<reference evidence="7 8" key="1">
    <citation type="submission" date="2018-05" db="EMBL/GenBank/DDBJ databases">
        <title>Evolution of GPA BGCs.</title>
        <authorList>
            <person name="Waglechner N."/>
            <person name="Wright G.D."/>
        </authorList>
    </citation>
    <scope>NUCLEOTIDE SEQUENCE [LARGE SCALE GENOMIC DNA]</scope>
    <source>
        <strain evidence="7 8">DSM 5908</strain>
    </source>
</reference>
<name>A0A428WVI5_AMYBA</name>
<dbReference type="PROSITE" id="PS00211">
    <property type="entry name" value="ABC_TRANSPORTER_1"/>
    <property type="match status" value="1"/>
</dbReference>
<dbReference type="PANTHER" id="PTHR43820:SF4">
    <property type="entry name" value="HIGH-AFFINITY BRANCHED-CHAIN AMINO ACID TRANSPORT ATP-BINDING PROTEIN LIVF"/>
    <property type="match status" value="1"/>
</dbReference>
<dbReference type="Pfam" id="PF00005">
    <property type="entry name" value="ABC_tran"/>
    <property type="match status" value="1"/>
</dbReference>
<keyword evidence="3" id="KW-0547">Nucleotide-binding</keyword>
<dbReference type="InterPro" id="IPR017871">
    <property type="entry name" value="ABC_transporter-like_CS"/>
</dbReference>
<dbReference type="SMART" id="SM00382">
    <property type="entry name" value="AAA"/>
    <property type="match status" value="1"/>
</dbReference>
<dbReference type="PANTHER" id="PTHR43820">
    <property type="entry name" value="HIGH-AFFINITY BRANCHED-CHAIN AMINO ACID TRANSPORT ATP-BINDING PROTEIN LIVF"/>
    <property type="match status" value="1"/>
</dbReference>
<dbReference type="GO" id="GO:0005524">
    <property type="term" value="F:ATP binding"/>
    <property type="evidence" value="ECO:0007669"/>
    <property type="project" value="UniProtKB-KW"/>
</dbReference>
<comment type="similarity">
    <text evidence="1">Belongs to the ABC transporter superfamily.</text>
</comment>
<dbReference type="InterPro" id="IPR052156">
    <property type="entry name" value="BCAA_Transport_ATP-bd_LivF"/>
</dbReference>